<accession>A0A2L1C7Z7</accession>
<evidence type="ECO:0000256" key="6">
    <source>
        <dbReference type="ARBA" id="ARBA00022962"/>
    </source>
</evidence>
<dbReference type="InterPro" id="IPR017932">
    <property type="entry name" value="GATase_2_dom"/>
</dbReference>
<reference evidence="14 17" key="3">
    <citation type="submission" date="2020-07" db="EMBL/GenBank/DDBJ databases">
        <title>Genomic Encyclopedia of Type Strains, Phase IV (KMG-V): Genome sequencing to study the core and pangenomes of soil and plant-associated prokaryotes.</title>
        <authorList>
            <person name="Whitman W."/>
        </authorList>
    </citation>
    <scope>NUCLEOTIDE SEQUENCE [LARGE SCALE GENOMIC DNA]</scope>
    <source>
        <strain evidence="14 17">C13</strain>
        <strain evidence="15 18">D1</strain>
    </source>
</reference>
<protein>
    <recommendedName>
        <fullName evidence="9">Putative asparagine synthetase [glutamine-hydrolyzing]</fullName>
        <ecNumber evidence="9">6.3.5.4</ecNumber>
    </recommendedName>
</protein>
<dbReference type="AlphaFoldDB" id="A0A2L1C7Z7"/>
<dbReference type="EMBL" id="JACHED010000001">
    <property type="protein sequence ID" value="MBB6496177.1"/>
    <property type="molecule type" value="Genomic_DNA"/>
</dbReference>
<evidence type="ECO:0000256" key="4">
    <source>
        <dbReference type="ARBA" id="ARBA00022840"/>
    </source>
</evidence>
<evidence type="ECO:0000313" key="14">
    <source>
        <dbReference type="EMBL" id="MBA2863817.1"/>
    </source>
</evidence>
<dbReference type="PANTHER" id="PTHR11772:SF2">
    <property type="entry name" value="ASPARAGINE SYNTHETASE [GLUTAMINE-HYDROLYZING]"/>
    <property type="match status" value="1"/>
</dbReference>
<keyword evidence="3 9" id="KW-0547">Nucleotide-binding</keyword>
<evidence type="ECO:0000256" key="10">
    <source>
        <dbReference type="PIRSR" id="PIRSR001589-1"/>
    </source>
</evidence>
<evidence type="ECO:0000256" key="7">
    <source>
        <dbReference type="ARBA" id="ARBA00029440"/>
    </source>
</evidence>
<evidence type="ECO:0000256" key="3">
    <source>
        <dbReference type="ARBA" id="ARBA00022741"/>
    </source>
</evidence>
<feature type="active site" description="For GATase activity" evidence="10">
    <location>
        <position position="2"/>
    </location>
</feature>
<evidence type="ECO:0000313" key="13">
    <source>
        <dbReference type="EMBL" id="AVB75492.1"/>
    </source>
</evidence>
<dbReference type="EC" id="6.3.5.4" evidence="9"/>
<evidence type="ECO:0000313" key="18">
    <source>
        <dbReference type="Proteomes" id="UP000590564"/>
    </source>
</evidence>
<dbReference type="GO" id="GO:0004066">
    <property type="term" value="F:asparagine synthase (glutamine-hydrolyzing) activity"/>
    <property type="evidence" value="ECO:0007669"/>
    <property type="project" value="UniProtKB-EC"/>
</dbReference>
<proteinExistence type="predicted"/>
<organism evidence="13 16">
    <name type="scientific">Methanococcus maripaludis</name>
    <name type="common">Methanococcus deltae</name>
    <dbReference type="NCBI Taxonomy" id="39152"/>
    <lineage>
        <taxon>Archaea</taxon>
        <taxon>Methanobacteriati</taxon>
        <taxon>Methanobacteriota</taxon>
        <taxon>Methanomada group</taxon>
        <taxon>Methanococci</taxon>
        <taxon>Methanococcales</taxon>
        <taxon>Methanococcaceae</taxon>
        <taxon>Methanococcus</taxon>
    </lineage>
</organism>
<evidence type="ECO:0000256" key="8">
    <source>
        <dbReference type="ARBA" id="ARBA00048741"/>
    </source>
</evidence>
<evidence type="ECO:0000313" key="16">
    <source>
        <dbReference type="Proteomes" id="UP000239462"/>
    </source>
</evidence>
<dbReference type="Proteomes" id="UP000567099">
    <property type="component" value="Unassembled WGS sequence"/>
</dbReference>
<dbReference type="Pfam" id="PF00733">
    <property type="entry name" value="Asn_synthase"/>
    <property type="match status" value="2"/>
</dbReference>
<dbReference type="PROSITE" id="PS51278">
    <property type="entry name" value="GATASE_TYPE_2"/>
    <property type="match status" value="1"/>
</dbReference>
<dbReference type="KEGG" id="mmad:MMJJ_00730"/>
<evidence type="ECO:0000259" key="12">
    <source>
        <dbReference type="PROSITE" id="PS51278"/>
    </source>
</evidence>
<keyword evidence="1 13" id="KW-0436">Ligase</keyword>
<dbReference type="InterPro" id="IPR006426">
    <property type="entry name" value="Asn_synth_AEB"/>
</dbReference>
<comment type="pathway">
    <text evidence="7">Amino-acid biosynthesis.</text>
</comment>
<dbReference type="PIRSF" id="PIRSF001589">
    <property type="entry name" value="Asn_synthetase_glu-h"/>
    <property type="match status" value="1"/>
</dbReference>
<keyword evidence="4 9" id="KW-0067">ATP-binding</keyword>
<evidence type="ECO:0000256" key="5">
    <source>
        <dbReference type="ARBA" id="ARBA00022888"/>
    </source>
</evidence>
<evidence type="ECO:0000256" key="9">
    <source>
        <dbReference type="PIRNR" id="PIRNR001589"/>
    </source>
</evidence>
<keyword evidence="6 10" id="KW-0315">Glutamine amidotransferase</keyword>
<dbReference type="GO" id="GO:0006529">
    <property type="term" value="P:asparagine biosynthetic process"/>
    <property type="evidence" value="ECO:0007669"/>
    <property type="project" value="UniProtKB-KW"/>
</dbReference>
<dbReference type="InterPro" id="IPR050795">
    <property type="entry name" value="Asn_Synthetase"/>
</dbReference>
<dbReference type="EMBL" id="CP026606">
    <property type="protein sequence ID" value="AVB75492.1"/>
    <property type="molecule type" value="Genomic_DNA"/>
</dbReference>
<keyword evidence="2 10" id="KW-0028">Amino-acid biosynthesis</keyword>
<feature type="binding site" evidence="11">
    <location>
        <begin position="369"/>
        <end position="370"/>
    </location>
    <ligand>
        <name>ATP</name>
        <dbReference type="ChEBI" id="CHEBI:30616"/>
    </ligand>
</feature>
<dbReference type="InterPro" id="IPR033738">
    <property type="entry name" value="AsnB_N"/>
</dbReference>
<dbReference type="EMBL" id="JACDUO010000001">
    <property type="protein sequence ID" value="MBA2863817.1"/>
    <property type="molecule type" value="Genomic_DNA"/>
</dbReference>
<dbReference type="CDD" id="cd00712">
    <property type="entry name" value="AsnB"/>
    <property type="match status" value="1"/>
</dbReference>
<evidence type="ECO:0000313" key="15">
    <source>
        <dbReference type="EMBL" id="MBB6496177.1"/>
    </source>
</evidence>
<gene>
    <name evidence="13" type="primary">asnB</name>
    <name evidence="14" type="ORF">HNP94_000817</name>
    <name evidence="15" type="ORF">HNP96_000198</name>
    <name evidence="13" type="ORF">MMJJ_00730</name>
</gene>
<dbReference type="InterPro" id="IPR014729">
    <property type="entry name" value="Rossmann-like_a/b/a_fold"/>
</dbReference>
<sequence length="513" mass="58949">MCSISGIIAKDEEGSGSRSLLKNIQKHVINMMKILKHRGPDYSGMMFDDEVLYFENFDDITENTETISRMAMGHNRLAIVGTAVQPIPNTDESIWIICNGEIYNHVELRDELSVEHEFKTDTDSEAIIHAYEDELVDVLDGDYAYAIYDKEKNIIELRRDLMGVKPLYYIDMDEYFAFASEKKALYYLLMEINEMDYKSAFNYDISRLNPNSRLVYELDENSWYIEEDLEKVNPDYFEENDYELCKNELETTILDSVLKRVNGLERVGIIYSGGVDSTLISKLASENCDVTLYSVGSENSEDLIYAERAAKDMGLNFRKKIILEDEFEEYVIKVAKAIDELDVMKLSVGIPIFAASEMAKEDGIKVVLSGQGADELFAGYNRYQRILNEKGEEGLKKSIISDVFDIHKVNLERDDHCTMANGVELRVPFLDKFVIDVGLSIPVEYKIEEPRKKILRDIASKYVPDYIAQRPKKAAQYGSGSEKMVYAVAKKHGYSKKEINKFFEEYLIEKIKF</sequence>
<evidence type="ECO:0000313" key="17">
    <source>
        <dbReference type="Proteomes" id="UP000567099"/>
    </source>
</evidence>
<dbReference type="InterPro" id="IPR029055">
    <property type="entry name" value="Ntn_hydrolases_N"/>
</dbReference>
<feature type="binding site" evidence="11">
    <location>
        <position position="123"/>
    </location>
    <ligand>
        <name>L-glutamine</name>
        <dbReference type="ChEBI" id="CHEBI:58359"/>
    </ligand>
</feature>
<dbReference type="GeneID" id="36101169"/>
<dbReference type="Gene3D" id="3.40.50.620">
    <property type="entry name" value="HUPs"/>
    <property type="match status" value="1"/>
</dbReference>
<dbReference type="NCBIfam" id="TIGR01536">
    <property type="entry name" value="asn_synth_AEB"/>
    <property type="match status" value="1"/>
</dbReference>
<name>A0A2L1C7Z7_METMI</name>
<comment type="catalytic activity">
    <reaction evidence="8 9">
        <text>L-aspartate + L-glutamine + ATP + H2O = L-asparagine + L-glutamate + AMP + diphosphate + H(+)</text>
        <dbReference type="Rhea" id="RHEA:12228"/>
        <dbReference type="ChEBI" id="CHEBI:15377"/>
        <dbReference type="ChEBI" id="CHEBI:15378"/>
        <dbReference type="ChEBI" id="CHEBI:29985"/>
        <dbReference type="ChEBI" id="CHEBI:29991"/>
        <dbReference type="ChEBI" id="CHEBI:30616"/>
        <dbReference type="ChEBI" id="CHEBI:33019"/>
        <dbReference type="ChEBI" id="CHEBI:58048"/>
        <dbReference type="ChEBI" id="CHEBI:58359"/>
        <dbReference type="ChEBI" id="CHEBI:456215"/>
        <dbReference type="EC" id="6.3.5.4"/>
    </reaction>
</comment>
<dbReference type="SUPFAM" id="SSF52402">
    <property type="entry name" value="Adenine nucleotide alpha hydrolases-like"/>
    <property type="match status" value="1"/>
</dbReference>
<feature type="binding site" evidence="11">
    <location>
        <position position="295"/>
    </location>
    <ligand>
        <name>ATP</name>
        <dbReference type="ChEBI" id="CHEBI:30616"/>
    </ligand>
</feature>
<reference evidence="13" key="2">
    <citation type="submission" date="2018-02" db="EMBL/GenBank/DDBJ databases">
        <title>Complete genome sequence of the Methanococcus maripaludis type strain JJ (DSM 2067), a model for selenoprotein synthesis in Archaea.</title>
        <authorList>
            <person name="Poehlein A."/>
            <person name="Heym D."/>
            <person name="Quitzke V."/>
            <person name="Fersch J."/>
            <person name="Daniel R."/>
            <person name="Rother M."/>
        </authorList>
    </citation>
    <scope>NUCLEOTIDE SEQUENCE [LARGE SCALE GENOMIC DNA]</scope>
    <source>
        <strain evidence="13">DSM 2067</strain>
    </source>
</reference>
<dbReference type="Pfam" id="PF13537">
    <property type="entry name" value="GATase_7"/>
    <property type="match status" value="1"/>
</dbReference>
<evidence type="ECO:0000256" key="11">
    <source>
        <dbReference type="PIRSR" id="PIRSR001589-2"/>
    </source>
</evidence>
<evidence type="ECO:0000256" key="2">
    <source>
        <dbReference type="ARBA" id="ARBA00022605"/>
    </source>
</evidence>
<dbReference type="InterPro" id="IPR001962">
    <property type="entry name" value="Asn_synthase"/>
</dbReference>
<dbReference type="GO" id="GO:0005524">
    <property type="term" value="F:ATP binding"/>
    <property type="evidence" value="ECO:0007669"/>
    <property type="project" value="UniProtKB-KW"/>
</dbReference>
<feature type="domain" description="Glutamine amidotransferase type-2" evidence="12">
    <location>
        <begin position="2"/>
        <end position="219"/>
    </location>
</feature>
<evidence type="ECO:0000256" key="1">
    <source>
        <dbReference type="ARBA" id="ARBA00022598"/>
    </source>
</evidence>
<dbReference type="CDD" id="cd01991">
    <property type="entry name" value="Asn_synthase_B_C"/>
    <property type="match status" value="1"/>
</dbReference>
<dbReference type="Proteomes" id="UP000590564">
    <property type="component" value="Unassembled WGS sequence"/>
</dbReference>
<reference evidence="16" key="1">
    <citation type="journal article" date="2018" name="Genome Announc.">
        <title>Complete Genome Sequence of the Methanococcus maripaludis Type Strain JJ (DSM 2067), a Model for Selenoprotein Synthesis in Archaea.</title>
        <authorList>
            <person name="Poehlein A."/>
            <person name="Heym D."/>
            <person name="Quitzke V."/>
            <person name="Fersch J."/>
            <person name="Daniel R."/>
            <person name="Rother M."/>
        </authorList>
    </citation>
    <scope>NUCLEOTIDE SEQUENCE [LARGE SCALE GENOMIC DNA]</scope>
    <source>
        <strain evidence="16">DSM 2067</strain>
    </source>
</reference>
<keyword evidence="5 10" id="KW-0061">Asparagine biosynthesis</keyword>
<dbReference type="SUPFAM" id="SSF56235">
    <property type="entry name" value="N-terminal nucleophile aminohydrolases (Ntn hydrolases)"/>
    <property type="match status" value="1"/>
</dbReference>
<dbReference type="Proteomes" id="UP000239462">
    <property type="component" value="Chromosome"/>
</dbReference>
<dbReference type="GO" id="GO:0005829">
    <property type="term" value="C:cytosol"/>
    <property type="evidence" value="ECO:0007669"/>
    <property type="project" value="TreeGrafter"/>
</dbReference>
<dbReference type="Gene3D" id="3.60.20.10">
    <property type="entry name" value="Glutamine Phosphoribosylpyrophosphate, subunit 1, domain 1"/>
    <property type="match status" value="1"/>
</dbReference>
<dbReference type="RefSeq" id="WP_104837175.1">
    <property type="nucleotide sequence ID" value="NZ_CP026606.1"/>
</dbReference>
<dbReference type="PANTHER" id="PTHR11772">
    <property type="entry name" value="ASPARAGINE SYNTHETASE"/>
    <property type="match status" value="1"/>
</dbReference>